<evidence type="ECO:0000259" key="1">
    <source>
        <dbReference type="Pfam" id="PF00656"/>
    </source>
</evidence>
<dbReference type="RefSeq" id="WP_130481521.1">
    <property type="nucleotide sequence ID" value="NZ_SGWV01000008.1"/>
</dbReference>
<sequence length="479" mass="50445">MSTRPHSSRRVRTATSHALHRFAVTALALVGLGLTVSAHAENHALILWIGNYAQPSANLPGIDKDAAMARQLARAMGVPDKNIRELSNAALAKTSMGNELRNLTTRIAKDDKVFIYYSGHGAQVKGLGGAKCTEGMVTHEIDIYTDVQLQQVLTDLGNKASQVVMFNDSCFSGGAATKASRDLTGPSDAPVPKFYSGPLPQGTGVNDDYTCGEQVNKMSRNLEVVAAAPRAPQVLYVAASAANEVSFATTKGSAGTLAWLSCIGSADSNRSGAVDAEELRACAQQWLDRGKFDQHITLAGNTKLPLTFVSNTPAGSGNAPVNAARALEDLRATADPAHAVTLSPVRGTLKIGQDPLDFSITTTQPGYLYVLHVGSDGKTFDLLFPNKQDSNNYVAAGNHSFPRPSWRIKASGPAGTSYLMAVVSPVQRNFNKDMDLGSVFPQSNATTDSAKNLVIETTGAAGAGARFGASAVVAIRESN</sequence>
<dbReference type="InterPro" id="IPR018247">
    <property type="entry name" value="EF_Hand_1_Ca_BS"/>
</dbReference>
<reference evidence="3 4" key="1">
    <citation type="submission" date="2019-02" db="EMBL/GenBank/DDBJ databases">
        <title>Genomic Encyclopedia of Type Strains, Phase IV (KMG-IV): sequencing the most valuable type-strain genomes for metagenomic binning, comparative biology and taxonomic classification.</title>
        <authorList>
            <person name="Goeker M."/>
        </authorList>
    </citation>
    <scope>NUCLEOTIDE SEQUENCE [LARGE SCALE GENOMIC DNA]</scope>
    <source>
        <strain evidence="3 4">DSM 10617</strain>
    </source>
</reference>
<feature type="domain" description="Peptidase C14 caspase" evidence="1">
    <location>
        <begin position="43"/>
        <end position="265"/>
    </location>
</feature>
<dbReference type="OrthoDB" id="9801841at2"/>
<accession>A0A4Q7LQH8</accession>
<dbReference type="Pfam" id="PF00656">
    <property type="entry name" value="Peptidase_C14"/>
    <property type="match status" value="1"/>
</dbReference>
<organism evidence="3 4">
    <name type="scientific">Sphaerotilus mobilis</name>
    <dbReference type="NCBI Taxonomy" id="47994"/>
    <lineage>
        <taxon>Bacteria</taxon>
        <taxon>Pseudomonadati</taxon>
        <taxon>Pseudomonadota</taxon>
        <taxon>Betaproteobacteria</taxon>
        <taxon>Burkholderiales</taxon>
        <taxon>Sphaerotilaceae</taxon>
        <taxon>Sphaerotilus</taxon>
    </lineage>
</organism>
<dbReference type="GO" id="GO:0006508">
    <property type="term" value="P:proteolysis"/>
    <property type="evidence" value="ECO:0007669"/>
    <property type="project" value="InterPro"/>
</dbReference>
<evidence type="ECO:0000313" key="3">
    <source>
        <dbReference type="EMBL" id="RZS57116.1"/>
    </source>
</evidence>
<name>A0A4Q7LQH8_9BURK</name>
<evidence type="ECO:0000259" key="2">
    <source>
        <dbReference type="Pfam" id="PF14326"/>
    </source>
</evidence>
<dbReference type="GO" id="GO:0004197">
    <property type="term" value="F:cysteine-type endopeptidase activity"/>
    <property type="evidence" value="ECO:0007669"/>
    <property type="project" value="InterPro"/>
</dbReference>
<dbReference type="Gene3D" id="3.40.50.1460">
    <property type="match status" value="1"/>
</dbReference>
<dbReference type="AlphaFoldDB" id="A0A4Q7LQH8"/>
<dbReference type="PROSITE" id="PS00018">
    <property type="entry name" value="EF_HAND_1"/>
    <property type="match status" value="1"/>
</dbReference>
<dbReference type="EMBL" id="SGWV01000008">
    <property type="protein sequence ID" value="RZS57116.1"/>
    <property type="molecule type" value="Genomic_DNA"/>
</dbReference>
<dbReference type="Pfam" id="PF14326">
    <property type="entry name" value="DUF4384"/>
    <property type="match status" value="1"/>
</dbReference>
<keyword evidence="4" id="KW-1185">Reference proteome</keyword>
<comment type="caution">
    <text evidence="3">The sequence shown here is derived from an EMBL/GenBank/DDBJ whole genome shotgun (WGS) entry which is preliminary data.</text>
</comment>
<protein>
    <submittedName>
        <fullName evidence="3">Caspase domain-containing protein</fullName>
    </submittedName>
</protein>
<dbReference type="Proteomes" id="UP000293433">
    <property type="component" value="Unassembled WGS sequence"/>
</dbReference>
<gene>
    <name evidence="3" type="ORF">EV685_1680</name>
</gene>
<proteinExistence type="predicted"/>
<feature type="domain" description="DUF4384" evidence="2">
    <location>
        <begin position="349"/>
        <end position="425"/>
    </location>
</feature>
<evidence type="ECO:0000313" key="4">
    <source>
        <dbReference type="Proteomes" id="UP000293433"/>
    </source>
</evidence>
<dbReference type="InterPro" id="IPR011600">
    <property type="entry name" value="Pept_C14_caspase"/>
</dbReference>
<dbReference type="InterPro" id="IPR025493">
    <property type="entry name" value="DUF4384"/>
</dbReference>